<dbReference type="CDD" id="cd01610">
    <property type="entry name" value="PAP2_like"/>
    <property type="match status" value="1"/>
</dbReference>
<evidence type="ECO:0000313" key="2">
    <source>
        <dbReference type="EMBL" id="SVA38343.1"/>
    </source>
</evidence>
<proteinExistence type="predicted"/>
<dbReference type="Gene3D" id="1.20.144.10">
    <property type="entry name" value="Phosphatidic acid phosphatase type 2/haloperoxidase"/>
    <property type="match status" value="1"/>
</dbReference>
<organism evidence="2">
    <name type="scientific">marine metagenome</name>
    <dbReference type="NCBI Taxonomy" id="408172"/>
    <lineage>
        <taxon>unclassified sequences</taxon>
        <taxon>metagenomes</taxon>
        <taxon>ecological metagenomes</taxon>
    </lineage>
</organism>
<gene>
    <name evidence="2" type="ORF">METZ01_LOCUS91197</name>
</gene>
<dbReference type="AlphaFoldDB" id="A0A381VG15"/>
<reference evidence="2" key="1">
    <citation type="submission" date="2018-05" db="EMBL/GenBank/DDBJ databases">
        <authorList>
            <person name="Lanie J.A."/>
            <person name="Ng W.-L."/>
            <person name="Kazmierczak K.M."/>
            <person name="Andrzejewski T.M."/>
            <person name="Davidsen T.M."/>
            <person name="Wayne K.J."/>
            <person name="Tettelin H."/>
            <person name="Glass J.I."/>
            <person name="Rusch D."/>
            <person name="Podicherti R."/>
            <person name="Tsui H.-C.T."/>
            <person name="Winkler M.E."/>
        </authorList>
    </citation>
    <scope>NUCLEOTIDE SEQUENCE</scope>
</reference>
<dbReference type="EMBL" id="UINC01008525">
    <property type="protein sequence ID" value="SVA38343.1"/>
    <property type="molecule type" value="Genomic_DNA"/>
</dbReference>
<sequence length="254" mass="28422">MIDFIKNIPPDISEYTKQALCYKNARNIAAMTLGTGLLIYYDDRLLDVSNNIREQVGWSKQLDWYMEHIGDGYLQLYVSSSLIGYGFYKKDDRALQSASQIFESVFASGVLVQLFKHVTGRESPFVATTPTGRWRPFPNQVDYHNHVPNYDAFPSGHVSTITAMVVVLSENYPEHTFIKPLGCLAIALNGLGMMNTGVHWMSDYPLGIALGYGLAKIAVKKGRVSKDNKNNNVFSMFPSINHCGNVGFSINYTL</sequence>
<accession>A0A381VG15</accession>
<feature type="domain" description="Phosphatidic acid phosphatase type 2/haloperoxidase" evidence="1">
    <location>
        <begin position="101"/>
        <end position="219"/>
    </location>
</feature>
<dbReference type="InterPro" id="IPR000326">
    <property type="entry name" value="PAP2/HPO"/>
</dbReference>
<dbReference type="SUPFAM" id="SSF48317">
    <property type="entry name" value="Acid phosphatase/Vanadium-dependent haloperoxidase"/>
    <property type="match status" value="1"/>
</dbReference>
<dbReference type="Pfam" id="PF01569">
    <property type="entry name" value="PAP2"/>
    <property type="match status" value="1"/>
</dbReference>
<dbReference type="InterPro" id="IPR036938">
    <property type="entry name" value="PAP2/HPO_sf"/>
</dbReference>
<protein>
    <recommendedName>
        <fullName evidence="1">Phosphatidic acid phosphatase type 2/haloperoxidase domain-containing protein</fullName>
    </recommendedName>
</protein>
<evidence type="ECO:0000259" key="1">
    <source>
        <dbReference type="Pfam" id="PF01569"/>
    </source>
</evidence>
<name>A0A381VG15_9ZZZZ</name>